<dbReference type="OrthoDB" id="5431564at2"/>
<dbReference type="InterPro" id="IPR003996">
    <property type="entry name" value="RTX_toxin-activating_protC_bac"/>
</dbReference>
<dbReference type="Proteomes" id="UP000315252">
    <property type="component" value="Unassembled WGS sequence"/>
</dbReference>
<keyword evidence="2" id="KW-0963">Cytoplasm</keyword>
<dbReference type="GO" id="GO:0031640">
    <property type="term" value="P:killing of cells of another organism"/>
    <property type="evidence" value="ECO:0007669"/>
    <property type="project" value="UniProtKB-KW"/>
</dbReference>
<keyword evidence="2" id="KW-0204">Cytolysis</keyword>
<dbReference type="GO" id="GO:0005737">
    <property type="term" value="C:cytoplasm"/>
    <property type="evidence" value="ECO:0007669"/>
    <property type="project" value="UniProtKB-SubCell"/>
</dbReference>
<evidence type="ECO:0000256" key="2">
    <source>
        <dbReference type="RuleBase" id="RU368102"/>
    </source>
</evidence>
<feature type="compositionally biased region" description="Low complexity" evidence="3">
    <location>
        <begin position="43"/>
        <end position="58"/>
    </location>
</feature>
<feature type="region of interest" description="Disordered" evidence="3">
    <location>
        <begin position="1"/>
        <end position="66"/>
    </location>
</feature>
<comment type="similarity">
    <text evidence="1 2">Belongs to the RTX toxin acyltransferase family.</text>
</comment>
<reference evidence="4 5" key="1">
    <citation type="submission" date="2019-06" db="EMBL/GenBank/DDBJ databases">
        <title>Whole genome sequence for Rhodospirillaceae sp. R148.</title>
        <authorList>
            <person name="Wang G."/>
        </authorList>
    </citation>
    <scope>NUCLEOTIDE SEQUENCE [LARGE SCALE GENOMIC DNA]</scope>
    <source>
        <strain evidence="4 5">R148</strain>
    </source>
</reference>
<dbReference type="AlphaFoldDB" id="A0A545TMX6"/>
<dbReference type="GO" id="GO:0016746">
    <property type="term" value="F:acyltransferase activity"/>
    <property type="evidence" value="ECO:0007669"/>
    <property type="project" value="UniProtKB-UniRule"/>
</dbReference>
<comment type="caution">
    <text evidence="4">The sequence shown here is derived from an EMBL/GenBank/DDBJ whole genome shotgun (WGS) entry which is preliminary data.</text>
</comment>
<gene>
    <name evidence="4" type="ORF">FKG95_18720</name>
</gene>
<proteinExistence type="inferred from homology"/>
<dbReference type="GO" id="GO:0009404">
    <property type="term" value="P:toxin metabolic process"/>
    <property type="evidence" value="ECO:0007669"/>
    <property type="project" value="UniProtKB-UniRule"/>
</dbReference>
<evidence type="ECO:0000256" key="1">
    <source>
        <dbReference type="ARBA" id="ARBA00005686"/>
    </source>
</evidence>
<name>A0A545TMX6_9PROT</name>
<sequence>MTETNEPSANEGQSLGGAGGANPADIGSSNQSDQNQTHDRAKASGQSEGQSSGQAEAGTQGAAPNDSIDKVAALGHGVWLMSQVPTHKHFFIADLEWMLVPPVAVGQFRLWLEKTLPVGFATWAFLNEDAEKRIQEGGIRRLAPNDWKSGDRIWLMDLITPFGGRDEAVKEIKTQVFPGKTIKTLQPAPDGNGLITVEL</sequence>
<comment type="function">
    <text evidence="2">Involved in fatty acylation of protoxin at internal lysine residues, thereby converting it to the active toxin.</text>
</comment>
<keyword evidence="5" id="KW-1185">Reference proteome</keyword>
<accession>A0A545TMX6</accession>
<keyword evidence="2 4" id="KW-0808">Transferase</keyword>
<dbReference type="EMBL" id="VHSH01000006">
    <property type="protein sequence ID" value="TQV78587.1"/>
    <property type="molecule type" value="Genomic_DNA"/>
</dbReference>
<dbReference type="RefSeq" id="WP_142897920.1">
    <property type="nucleotide sequence ID" value="NZ_ML660057.1"/>
</dbReference>
<protein>
    <recommendedName>
        <fullName evidence="2">RTX toxin-activating lysine-acyltransferase</fullName>
        <ecNumber evidence="2">2.3.1.-</ecNumber>
    </recommendedName>
</protein>
<comment type="subcellular location">
    <subcellularLocation>
        <location evidence="2">Cytoplasm</location>
    </subcellularLocation>
</comment>
<evidence type="ECO:0000256" key="3">
    <source>
        <dbReference type="SAM" id="MobiDB-lite"/>
    </source>
</evidence>
<keyword evidence="2 4" id="KW-0012">Acyltransferase</keyword>
<dbReference type="Pfam" id="PF02794">
    <property type="entry name" value="HlyC"/>
    <property type="match status" value="1"/>
</dbReference>
<feature type="compositionally biased region" description="Polar residues" evidence="3">
    <location>
        <begin position="1"/>
        <end position="13"/>
    </location>
</feature>
<evidence type="ECO:0000313" key="5">
    <source>
        <dbReference type="Proteomes" id="UP000315252"/>
    </source>
</evidence>
<evidence type="ECO:0000313" key="4">
    <source>
        <dbReference type="EMBL" id="TQV78587.1"/>
    </source>
</evidence>
<organism evidence="4 5">
    <name type="scientific">Denitrobaculum tricleocarpae</name>
    <dbReference type="NCBI Taxonomy" id="2591009"/>
    <lineage>
        <taxon>Bacteria</taxon>
        <taxon>Pseudomonadati</taxon>
        <taxon>Pseudomonadota</taxon>
        <taxon>Alphaproteobacteria</taxon>
        <taxon>Rhodospirillales</taxon>
        <taxon>Rhodospirillaceae</taxon>
        <taxon>Denitrobaculum</taxon>
    </lineage>
</organism>
<dbReference type="EC" id="2.3.1.-" evidence="2"/>